<protein>
    <submittedName>
        <fullName evidence="2">Uncharacterized protein</fullName>
    </submittedName>
</protein>
<keyword evidence="3" id="KW-1185">Reference proteome</keyword>
<evidence type="ECO:0000256" key="1">
    <source>
        <dbReference type="SAM" id="MobiDB-lite"/>
    </source>
</evidence>
<proteinExistence type="predicted"/>
<sequence length="51" mass="5552">MMEEKANHDQQPMNTQAPVQERTTKTQPQKPAAGGCPGNEPKPGDFSKTLT</sequence>
<feature type="region of interest" description="Disordered" evidence="1">
    <location>
        <begin position="1"/>
        <end position="51"/>
    </location>
</feature>
<accession>A0A8A4TPA1</accession>
<organism evidence="2 3">
    <name type="scientific">Sulfidibacter corallicola</name>
    <dbReference type="NCBI Taxonomy" id="2818388"/>
    <lineage>
        <taxon>Bacteria</taxon>
        <taxon>Pseudomonadati</taxon>
        <taxon>Acidobacteriota</taxon>
        <taxon>Holophagae</taxon>
        <taxon>Acanthopleuribacterales</taxon>
        <taxon>Acanthopleuribacteraceae</taxon>
        <taxon>Sulfidibacter</taxon>
    </lineage>
</organism>
<dbReference type="Proteomes" id="UP000663929">
    <property type="component" value="Chromosome"/>
</dbReference>
<evidence type="ECO:0000313" key="2">
    <source>
        <dbReference type="EMBL" id="QTD51799.1"/>
    </source>
</evidence>
<dbReference type="KEGG" id="scor:J3U87_04955"/>
<evidence type="ECO:0000313" key="3">
    <source>
        <dbReference type="Proteomes" id="UP000663929"/>
    </source>
</evidence>
<reference evidence="2" key="1">
    <citation type="submission" date="2021-03" db="EMBL/GenBank/DDBJ databases">
        <title>Acanthopleuribacteraceae sp. M133.</title>
        <authorList>
            <person name="Wang G."/>
        </authorList>
    </citation>
    <scope>NUCLEOTIDE SEQUENCE</scope>
    <source>
        <strain evidence="2">M133</strain>
    </source>
</reference>
<gene>
    <name evidence="2" type="ORF">J3U87_04955</name>
</gene>
<feature type="compositionally biased region" description="Polar residues" evidence="1">
    <location>
        <begin position="9"/>
        <end position="18"/>
    </location>
</feature>
<dbReference type="AlphaFoldDB" id="A0A8A4TPA1"/>
<dbReference type="RefSeq" id="WP_237381920.1">
    <property type="nucleotide sequence ID" value="NZ_CP071793.1"/>
</dbReference>
<dbReference type="EMBL" id="CP071793">
    <property type="protein sequence ID" value="QTD51799.1"/>
    <property type="molecule type" value="Genomic_DNA"/>
</dbReference>
<name>A0A8A4TPA1_SULCO</name>